<comment type="similarity">
    <text evidence="2">Belongs to the TonB-dependent receptor family.</text>
</comment>
<sequence>MRLVNALCSLRIFIFQLILLCLSVVATAQEIDTTTSPEEDTLLSAATNGVSLVKMAEKFSGSTINEVPLQYVQRQPFISVQQMLKGNAAGVYVQETSGEPGTEQNIFIRGISTPLLSKRELFDQQPTIYVNGIPLTQDNPFAYEIQKYDFNRIGPATNLLAAYNQDNIESIEVIKDPVTLASLGSMAANGAIWITTKNAKSGFREISINSYFGYAAKLRFTQPMRLMKMVSDSLFITNMEL</sequence>
<evidence type="ECO:0000256" key="1">
    <source>
        <dbReference type="ARBA" id="ARBA00022729"/>
    </source>
</evidence>
<dbReference type="InterPro" id="IPR012910">
    <property type="entry name" value="Plug_dom"/>
</dbReference>
<evidence type="ECO:0000256" key="2">
    <source>
        <dbReference type="PROSITE-ProRule" id="PRU01360"/>
    </source>
</evidence>
<evidence type="ECO:0000256" key="3">
    <source>
        <dbReference type="SAM" id="SignalP"/>
    </source>
</evidence>
<dbReference type="Proteomes" id="UP001202248">
    <property type="component" value="Unassembled WGS sequence"/>
</dbReference>
<keyword evidence="2" id="KW-0472">Membrane</keyword>
<name>A0ABS9SFY6_9BACT</name>
<dbReference type="EMBL" id="JAKWBL010000001">
    <property type="protein sequence ID" value="MCH5597282.1"/>
    <property type="molecule type" value="Genomic_DNA"/>
</dbReference>
<reference evidence="5 6" key="1">
    <citation type="submission" date="2022-02" db="EMBL/GenBank/DDBJ databases">
        <authorList>
            <person name="Min J."/>
        </authorList>
    </citation>
    <scope>NUCLEOTIDE SEQUENCE [LARGE SCALE GENOMIC DNA]</scope>
    <source>
        <strain evidence="5 6">GR10-1</strain>
    </source>
</reference>
<keyword evidence="2" id="KW-0813">Transport</keyword>
<gene>
    <name evidence="5" type="ORF">MKP09_04880</name>
</gene>
<evidence type="ECO:0000259" key="4">
    <source>
        <dbReference type="Pfam" id="PF07715"/>
    </source>
</evidence>
<dbReference type="SUPFAM" id="SSF56935">
    <property type="entry name" value="Porins"/>
    <property type="match status" value="1"/>
</dbReference>
<dbReference type="Gene3D" id="2.170.130.10">
    <property type="entry name" value="TonB-dependent receptor, plug domain"/>
    <property type="match status" value="1"/>
</dbReference>
<dbReference type="Pfam" id="PF07715">
    <property type="entry name" value="Plug"/>
    <property type="match status" value="1"/>
</dbReference>
<accession>A0ABS9SFY6</accession>
<protein>
    <submittedName>
        <fullName evidence="5">TonB-dependent receptor plug domain-containing protein</fullName>
    </submittedName>
</protein>
<organism evidence="5 6">
    <name type="scientific">Niabella ginsengisoli</name>
    <dbReference type="NCBI Taxonomy" id="522298"/>
    <lineage>
        <taxon>Bacteria</taxon>
        <taxon>Pseudomonadati</taxon>
        <taxon>Bacteroidota</taxon>
        <taxon>Chitinophagia</taxon>
        <taxon>Chitinophagales</taxon>
        <taxon>Chitinophagaceae</taxon>
        <taxon>Niabella</taxon>
    </lineage>
</organism>
<dbReference type="InterPro" id="IPR039426">
    <property type="entry name" value="TonB-dep_rcpt-like"/>
</dbReference>
<evidence type="ECO:0000313" key="5">
    <source>
        <dbReference type="EMBL" id="MCH5597282.1"/>
    </source>
</evidence>
<keyword evidence="2" id="KW-0812">Transmembrane</keyword>
<feature type="signal peptide" evidence="3">
    <location>
        <begin position="1"/>
        <end position="28"/>
    </location>
</feature>
<dbReference type="PROSITE" id="PS52016">
    <property type="entry name" value="TONB_DEPENDENT_REC_3"/>
    <property type="match status" value="1"/>
</dbReference>
<feature type="domain" description="TonB-dependent receptor plug" evidence="4">
    <location>
        <begin position="62"/>
        <end position="191"/>
    </location>
</feature>
<proteinExistence type="inferred from homology"/>
<dbReference type="PANTHER" id="PTHR30069">
    <property type="entry name" value="TONB-DEPENDENT OUTER MEMBRANE RECEPTOR"/>
    <property type="match status" value="1"/>
</dbReference>
<dbReference type="PANTHER" id="PTHR30069:SF29">
    <property type="entry name" value="HEMOGLOBIN AND HEMOGLOBIN-HAPTOGLOBIN-BINDING PROTEIN 1-RELATED"/>
    <property type="match status" value="1"/>
</dbReference>
<keyword evidence="5" id="KW-0675">Receptor</keyword>
<keyword evidence="2" id="KW-1134">Transmembrane beta strand</keyword>
<keyword evidence="2" id="KW-0998">Cell outer membrane</keyword>
<keyword evidence="6" id="KW-1185">Reference proteome</keyword>
<comment type="subcellular location">
    <subcellularLocation>
        <location evidence="2">Cell outer membrane</location>
        <topology evidence="2">Multi-pass membrane protein</topology>
    </subcellularLocation>
</comment>
<keyword evidence="1 3" id="KW-0732">Signal</keyword>
<evidence type="ECO:0000313" key="6">
    <source>
        <dbReference type="Proteomes" id="UP001202248"/>
    </source>
</evidence>
<feature type="chain" id="PRO_5047331926" evidence="3">
    <location>
        <begin position="29"/>
        <end position="241"/>
    </location>
</feature>
<dbReference type="InterPro" id="IPR037066">
    <property type="entry name" value="Plug_dom_sf"/>
</dbReference>
<comment type="caution">
    <text evidence="5">The sequence shown here is derived from an EMBL/GenBank/DDBJ whole genome shotgun (WGS) entry which is preliminary data.</text>
</comment>
<dbReference type="RefSeq" id="WP_240826677.1">
    <property type="nucleotide sequence ID" value="NZ_JAKWBL010000001.1"/>
</dbReference>